<dbReference type="GO" id="GO:0034198">
    <property type="term" value="P:cellular response to amino acid starvation"/>
    <property type="evidence" value="ECO:0007669"/>
    <property type="project" value="TreeGrafter"/>
</dbReference>
<name>A0A0J0XY99_9TREE</name>
<dbReference type="SUPFAM" id="SSF50978">
    <property type="entry name" value="WD40 repeat-like"/>
    <property type="match status" value="1"/>
</dbReference>
<dbReference type="InterPro" id="IPR036322">
    <property type="entry name" value="WD40_repeat_dom_sf"/>
</dbReference>
<dbReference type="InterPro" id="IPR049567">
    <property type="entry name" value="WDR59-like"/>
</dbReference>
<feature type="region of interest" description="Disordered" evidence="4">
    <location>
        <begin position="1"/>
        <end position="38"/>
    </location>
</feature>
<sequence length="1252" mass="137787">MLSPDHTPARPGPPLPASVGAVSAPGSRRSSIVSRSSAALSPAVSPRTLLRPHLNRASTTTLAAAGGALMSVDAPPPAPDPFHTGATISINQPVGSLSISPSSRDVCLASRKGLYILDLANLESAPRFVPQGGTWQIADVQWSPHAVTDNLILSTSCQKLLVWDLAAQVALNRSIEAHERAITDINWHSLNPNMMATVGMDAAVRAWDLRHDCKRPAVRLSAWGAAGTQVKWNRLNEYVLATAHHREVLLWDTRKGSVPVDTVKAHDSKIYGIDWDRVETHKLVTCSLDKTIKYWSIPSLSSGRDPAFYPYHYETISTNYPVWRARHLPFGQGVLALPQRGETALEMFGIGGDTPLERFEGSTGVVKEFVWRIRGGTDLSVEDREFQLVTWSKDRKLRIWNVPREVTEKAGYKPGAPIPYRSSRLGAKNRTFTAIPGGDVRTNGIPLRPPGAPSTSPVFSFGMQAGPSGIARQRLMAHTQREAGMTRGGGQARKIDQLEWLTKVVRTDDHATKTDSTTGSRTPSVSERDSSSSRSRSLTKRERMRPLSASTRTPSRVRGEKLEREELMSLKEEVLLAHKRFPKSKVNFERLDLTQRKLTMSMNGPWANGNRVAFVRIHWSFPQNYPYGNEIPTFELERNATVSSITRQRMVSTIKEIRLNHRQCLVSVTEFLLGYYERTGRRALEEESGSDNDDVDVNVPMLIRTTGAVFGPNGQLACFFPKQTVLPRARTSLSRSPSGTNDPLKSPLARAIYALSRLENPTKPAVSLRFRRRREKAMMAPVQQRSLLTLRNVSHLLPESDMALAALYTTTSPEANFRAAAEGRRLDHAEIWQTVHGVLSDPPPPYSDLPPTRAQATPPRDRMLWERDMERKRRVLDELFERLMAAADVQLLALVACMLLEYDKVAPPPPPAIEEIVQKSPERGYFVLPEPRRSSSLTPTTPPVSAGPSSFRTSGWSQILMNPSSISLRGMTLTPRDRSSFEIPTRASVGSIDDGPMALATSMSPGRRMNIPPRRQNSSTSAGSLGLQSPRRLDRRDSAGRELTRTMSRDVRPRPLSATTTSPPTSAVPPTPSRLINATNASEPSSDGSGSGPGGVRHKVSFGSGSPLRRAFSRAPNLPTIKRRSPTCSVRIDLNMEEAPSFPASLLRPQLRPQAELWKLAYADLLLRAGLVGKRATVLQYEFVSVEGSAVTAASGDLPSQGLVLANVCRFCGDHVLQPDDVKCPGCARYKEPPLCGVCRLPIKGESNLSFK</sequence>
<dbReference type="EMBL" id="KQ087179">
    <property type="protein sequence ID" value="KLT46027.1"/>
    <property type="molecule type" value="Genomic_DNA"/>
</dbReference>
<feature type="region of interest" description="Disordered" evidence="4">
    <location>
        <begin position="929"/>
        <end position="956"/>
    </location>
</feature>
<dbReference type="SMART" id="SM00320">
    <property type="entry name" value="WD40"/>
    <property type="match status" value="5"/>
</dbReference>
<feature type="repeat" description="WD" evidence="3">
    <location>
        <begin position="263"/>
        <end position="297"/>
    </location>
</feature>
<dbReference type="AlphaFoldDB" id="A0A0J0XY99"/>
<dbReference type="PROSITE" id="PS50294">
    <property type="entry name" value="WD_REPEATS_REGION"/>
    <property type="match status" value="1"/>
</dbReference>
<keyword evidence="1 3" id="KW-0853">WD repeat</keyword>
<dbReference type="PROSITE" id="PS00678">
    <property type="entry name" value="WD_REPEATS_1"/>
    <property type="match status" value="1"/>
</dbReference>
<dbReference type="Gene3D" id="2.130.10.10">
    <property type="entry name" value="YVTN repeat-like/Quinoprotein amine dehydrogenase"/>
    <property type="match status" value="1"/>
</dbReference>
<feature type="compositionally biased region" description="Low complexity" evidence="4">
    <location>
        <begin position="27"/>
        <end position="37"/>
    </location>
</feature>
<feature type="region of interest" description="Disordered" evidence="4">
    <location>
        <begin position="970"/>
        <end position="1120"/>
    </location>
</feature>
<proteinExistence type="predicted"/>
<evidence type="ECO:0000313" key="5">
    <source>
        <dbReference type="EMBL" id="KLT46027.1"/>
    </source>
</evidence>
<organism evidence="5 6">
    <name type="scientific">Cutaneotrichosporon oleaginosum</name>
    <dbReference type="NCBI Taxonomy" id="879819"/>
    <lineage>
        <taxon>Eukaryota</taxon>
        <taxon>Fungi</taxon>
        <taxon>Dikarya</taxon>
        <taxon>Basidiomycota</taxon>
        <taxon>Agaricomycotina</taxon>
        <taxon>Tremellomycetes</taxon>
        <taxon>Trichosporonales</taxon>
        <taxon>Trichosporonaceae</taxon>
        <taxon>Cutaneotrichosporon</taxon>
    </lineage>
</organism>
<dbReference type="GO" id="GO:0005774">
    <property type="term" value="C:vacuolar membrane"/>
    <property type="evidence" value="ECO:0007669"/>
    <property type="project" value="TreeGrafter"/>
</dbReference>
<dbReference type="Proteomes" id="UP000053611">
    <property type="component" value="Unassembled WGS sequence"/>
</dbReference>
<dbReference type="PROSITE" id="PS50082">
    <property type="entry name" value="WD_REPEATS_2"/>
    <property type="match status" value="2"/>
</dbReference>
<feature type="compositionally biased region" description="Basic and acidic residues" evidence="4">
    <location>
        <begin position="1031"/>
        <end position="1053"/>
    </location>
</feature>
<dbReference type="GO" id="GO:1904263">
    <property type="term" value="P:positive regulation of TORC1 signaling"/>
    <property type="evidence" value="ECO:0007669"/>
    <property type="project" value="TreeGrafter"/>
</dbReference>
<feature type="region of interest" description="Disordered" evidence="4">
    <location>
        <begin position="509"/>
        <end position="560"/>
    </location>
</feature>
<evidence type="ECO:0000256" key="1">
    <source>
        <dbReference type="ARBA" id="ARBA00022574"/>
    </source>
</evidence>
<evidence type="ECO:0000256" key="4">
    <source>
        <dbReference type="SAM" id="MobiDB-lite"/>
    </source>
</evidence>
<dbReference type="PANTHER" id="PTHR46170:SF1">
    <property type="entry name" value="GATOR COMPLEX PROTEIN WDR59"/>
    <property type="match status" value="1"/>
</dbReference>
<protein>
    <submittedName>
        <fullName evidence="5">Uncharacterized protein</fullName>
    </submittedName>
</protein>
<feature type="compositionally biased region" description="Polar residues" evidence="4">
    <location>
        <begin position="1015"/>
        <end position="1027"/>
    </location>
</feature>
<feature type="compositionally biased region" description="Polar residues" evidence="4">
    <location>
        <begin position="947"/>
        <end position="956"/>
    </location>
</feature>
<dbReference type="OrthoDB" id="311712at2759"/>
<dbReference type="STRING" id="879819.A0A0J0XY99"/>
<dbReference type="InterPro" id="IPR001680">
    <property type="entry name" value="WD40_rpt"/>
</dbReference>
<evidence type="ECO:0000313" key="6">
    <source>
        <dbReference type="Proteomes" id="UP000053611"/>
    </source>
</evidence>
<reference evidence="5 6" key="1">
    <citation type="submission" date="2015-03" db="EMBL/GenBank/DDBJ databases">
        <title>Genomics and transcriptomics of the oil-accumulating basidiomycete yeast T. oleaginosus allow insights into substrate utilization and the diverse evolutionary trajectories of mating systems in fungi.</title>
        <authorList>
            <consortium name="DOE Joint Genome Institute"/>
            <person name="Kourist R."/>
            <person name="Kracht O."/>
            <person name="Bracharz F."/>
            <person name="Lipzen A."/>
            <person name="Nolan M."/>
            <person name="Ohm R."/>
            <person name="Grigoriev I."/>
            <person name="Sun S."/>
            <person name="Heitman J."/>
            <person name="Bruck T."/>
            <person name="Nowrousian M."/>
        </authorList>
    </citation>
    <scope>NUCLEOTIDE SEQUENCE [LARGE SCALE GENOMIC DNA]</scope>
    <source>
        <strain evidence="5 6">IBC0246</strain>
    </source>
</reference>
<feature type="repeat" description="WD" evidence="3">
    <location>
        <begin position="175"/>
        <end position="210"/>
    </location>
</feature>
<gene>
    <name evidence="5" type="ORF">CC85DRAFT_91267</name>
</gene>
<dbReference type="GO" id="GO:0035591">
    <property type="term" value="F:signaling adaptor activity"/>
    <property type="evidence" value="ECO:0007669"/>
    <property type="project" value="TreeGrafter"/>
</dbReference>
<dbReference type="PANTHER" id="PTHR46170">
    <property type="entry name" value="GATOR COMPLEX PROTEIN WDR59"/>
    <property type="match status" value="1"/>
</dbReference>
<accession>A0A0J0XY99</accession>
<dbReference type="GeneID" id="28988117"/>
<evidence type="ECO:0000256" key="2">
    <source>
        <dbReference type="ARBA" id="ARBA00022737"/>
    </source>
</evidence>
<dbReference type="GO" id="GO:0035859">
    <property type="term" value="C:Seh1-associated complex"/>
    <property type="evidence" value="ECO:0007669"/>
    <property type="project" value="TreeGrafter"/>
</dbReference>
<keyword evidence="2" id="KW-0677">Repeat</keyword>
<evidence type="ECO:0000256" key="3">
    <source>
        <dbReference type="PROSITE-ProRule" id="PRU00221"/>
    </source>
</evidence>
<dbReference type="Pfam" id="PF00400">
    <property type="entry name" value="WD40"/>
    <property type="match status" value="2"/>
</dbReference>
<feature type="region of interest" description="Disordered" evidence="4">
    <location>
        <begin position="434"/>
        <end position="454"/>
    </location>
</feature>
<feature type="compositionally biased region" description="Low complexity" evidence="4">
    <location>
        <begin position="1054"/>
        <end position="1065"/>
    </location>
</feature>
<dbReference type="InterPro" id="IPR019775">
    <property type="entry name" value="WD40_repeat_CS"/>
</dbReference>
<keyword evidence="6" id="KW-1185">Reference proteome</keyword>
<dbReference type="InterPro" id="IPR015943">
    <property type="entry name" value="WD40/YVTN_repeat-like_dom_sf"/>
</dbReference>